<dbReference type="GO" id="GO:0004222">
    <property type="term" value="F:metalloendopeptidase activity"/>
    <property type="evidence" value="ECO:0007669"/>
    <property type="project" value="TreeGrafter"/>
</dbReference>
<evidence type="ECO:0000313" key="9">
    <source>
        <dbReference type="Proteomes" id="UP000831484"/>
    </source>
</evidence>
<gene>
    <name evidence="8" type="ORF">M0639_30750</name>
</gene>
<feature type="region of interest" description="Disordered" evidence="5">
    <location>
        <begin position="174"/>
        <end position="215"/>
    </location>
</feature>
<dbReference type="PANTHER" id="PTHR21666:SF270">
    <property type="entry name" value="MUREIN HYDROLASE ACTIVATOR ENVC"/>
    <property type="match status" value="1"/>
</dbReference>
<keyword evidence="4" id="KW-0788">Thiol protease</keyword>
<keyword evidence="9" id="KW-1185">Reference proteome</keyword>
<dbReference type="SUPFAM" id="SSF53955">
    <property type="entry name" value="Lysozyme-like"/>
    <property type="match status" value="1"/>
</dbReference>
<dbReference type="CDD" id="cd12797">
    <property type="entry name" value="M23_peptidase"/>
    <property type="match status" value="1"/>
</dbReference>
<keyword evidence="8" id="KW-0614">Plasmid</keyword>
<evidence type="ECO:0000259" key="7">
    <source>
        <dbReference type="PROSITE" id="PS51935"/>
    </source>
</evidence>
<evidence type="ECO:0000256" key="6">
    <source>
        <dbReference type="SAM" id="Phobius"/>
    </source>
</evidence>
<dbReference type="Gene3D" id="2.70.70.10">
    <property type="entry name" value="Glucose Permease (Domain IIA)"/>
    <property type="match status" value="1"/>
</dbReference>
<evidence type="ECO:0000256" key="2">
    <source>
        <dbReference type="ARBA" id="ARBA00022670"/>
    </source>
</evidence>
<accession>A0AB38RNC7</accession>
<evidence type="ECO:0000256" key="5">
    <source>
        <dbReference type="SAM" id="MobiDB-lite"/>
    </source>
</evidence>
<dbReference type="Proteomes" id="UP000831484">
    <property type="component" value="Plasmid pdjl-6-3"/>
</dbReference>
<dbReference type="InterPro" id="IPR031304">
    <property type="entry name" value="SLT_2"/>
</dbReference>
<feature type="region of interest" description="Disordered" evidence="5">
    <location>
        <begin position="41"/>
        <end position="64"/>
    </location>
</feature>
<dbReference type="PROSITE" id="PS51935">
    <property type="entry name" value="NLPC_P60"/>
    <property type="match status" value="1"/>
</dbReference>
<dbReference type="Gene3D" id="3.90.1720.10">
    <property type="entry name" value="endopeptidase domain like (from Nostoc punctiforme)"/>
    <property type="match status" value="1"/>
</dbReference>
<feature type="transmembrane region" description="Helical" evidence="6">
    <location>
        <begin position="12"/>
        <end position="31"/>
    </location>
</feature>
<dbReference type="GO" id="GO:0006508">
    <property type="term" value="P:proteolysis"/>
    <property type="evidence" value="ECO:0007669"/>
    <property type="project" value="UniProtKB-KW"/>
</dbReference>
<keyword evidence="6" id="KW-1133">Transmembrane helix</keyword>
<dbReference type="Pfam" id="PF00877">
    <property type="entry name" value="NLPC_P60"/>
    <property type="match status" value="1"/>
</dbReference>
<dbReference type="InterPro" id="IPR050570">
    <property type="entry name" value="Cell_wall_metabolism_enzyme"/>
</dbReference>
<dbReference type="Gene3D" id="1.10.530.10">
    <property type="match status" value="1"/>
</dbReference>
<dbReference type="RefSeq" id="WP_064074518.1">
    <property type="nucleotide sequence ID" value="NZ_CP096566.1"/>
</dbReference>
<keyword evidence="2" id="KW-0645">Protease</keyword>
<dbReference type="InterPro" id="IPR016047">
    <property type="entry name" value="M23ase_b-sheet_dom"/>
</dbReference>
<feature type="compositionally biased region" description="Polar residues" evidence="5">
    <location>
        <begin position="41"/>
        <end position="52"/>
    </location>
</feature>
<evidence type="ECO:0000256" key="4">
    <source>
        <dbReference type="ARBA" id="ARBA00022807"/>
    </source>
</evidence>
<feature type="domain" description="NlpC/P60" evidence="7">
    <location>
        <begin position="410"/>
        <end position="551"/>
    </location>
</feature>
<protein>
    <submittedName>
        <fullName evidence="8">Peptidoglycan DD-metalloendopeptidase family protein</fullName>
    </submittedName>
</protein>
<sequence>MGDSPSSTKTGLKATGGVIVALVLMLGFVMFGTDNNPKPSNDCLPTTATTGSVAPAPGTKTQPLKAGTYQLTSGFGPRGGSMHRGTDFAGPLGTPIYAATSGVVAAAGPARGFGSWVIIDTDVNGQRISTVYGHMAASTIKVKTGDQVTAGQEIAAVGNEGESSGPHLHFEVWEGGRLPDGAGTPTDPAPWLAGAAEPSGPAPSPSPAPAPGTGVPSPAIVNAAAITPLPAGAGCGGPSLGGGGLKPGSVPAEFEPWILKAAGTCPEITAPLLAGQFKQESGFNVNAHNNDSGADGPAQFLPSTAAQEGVDGDGDGKLDMRSPADAAMSMASYDCKMLELTKKAMADGRLQGELIPLTLSMYNCGPGNTLSQGQVCQNEETRGYVTNIQKFAIEEFTDTSAPAGPIPGGPSTGSVVVDAALRWLGTPYAWGGGDENGPTRGVRDGGVADSFGDFNKVGFDCSGLVKYAVAQATGGRTVLPHQDQMQIGDSRGTSITNPADLRPGDIIQPHSGHIFIWMGGGKVVEAPQSGDVVKISDWTPPSSGLAAKRFA</sequence>
<feature type="compositionally biased region" description="Pro residues" evidence="5">
    <location>
        <begin position="200"/>
        <end position="210"/>
    </location>
</feature>
<keyword evidence="6" id="KW-0472">Membrane</keyword>
<comment type="similarity">
    <text evidence="1">Belongs to the peptidase C40 family.</text>
</comment>
<keyword evidence="6" id="KW-0812">Transmembrane</keyword>
<proteinExistence type="inferred from homology"/>
<evidence type="ECO:0000256" key="3">
    <source>
        <dbReference type="ARBA" id="ARBA00022801"/>
    </source>
</evidence>
<dbReference type="Pfam" id="PF13406">
    <property type="entry name" value="SLT_2"/>
    <property type="match status" value="1"/>
</dbReference>
<dbReference type="AlphaFoldDB" id="A0AB38RNC7"/>
<evidence type="ECO:0000256" key="1">
    <source>
        <dbReference type="ARBA" id="ARBA00007074"/>
    </source>
</evidence>
<dbReference type="InterPro" id="IPR011055">
    <property type="entry name" value="Dup_hybrid_motif"/>
</dbReference>
<dbReference type="SUPFAM" id="SSF54001">
    <property type="entry name" value="Cysteine proteinases"/>
    <property type="match status" value="1"/>
</dbReference>
<dbReference type="SUPFAM" id="SSF51261">
    <property type="entry name" value="Duplicated hybrid motif"/>
    <property type="match status" value="1"/>
</dbReference>
<dbReference type="Pfam" id="PF01551">
    <property type="entry name" value="Peptidase_M23"/>
    <property type="match status" value="1"/>
</dbReference>
<name>A0AB38RNC7_RHOSG</name>
<dbReference type="InterPro" id="IPR000064">
    <property type="entry name" value="NLP_P60_dom"/>
</dbReference>
<keyword evidence="3" id="KW-0378">Hydrolase</keyword>
<organism evidence="8 9">
    <name type="scientific">Rhodococcus qingshengii JCM 15477</name>
    <dbReference type="NCBI Taxonomy" id="1303681"/>
    <lineage>
        <taxon>Bacteria</taxon>
        <taxon>Bacillati</taxon>
        <taxon>Actinomycetota</taxon>
        <taxon>Actinomycetes</taxon>
        <taxon>Mycobacteriales</taxon>
        <taxon>Nocardiaceae</taxon>
        <taxon>Rhodococcus</taxon>
        <taxon>Rhodococcus erythropolis group</taxon>
    </lineage>
</organism>
<geneLocation type="plasmid" evidence="8 9">
    <name>pdjl-6-3</name>
</geneLocation>
<evidence type="ECO:0000313" key="8">
    <source>
        <dbReference type="EMBL" id="UPU46426.1"/>
    </source>
</evidence>
<dbReference type="InterPro" id="IPR023346">
    <property type="entry name" value="Lysozyme-like_dom_sf"/>
</dbReference>
<dbReference type="PANTHER" id="PTHR21666">
    <property type="entry name" value="PEPTIDASE-RELATED"/>
    <property type="match status" value="1"/>
</dbReference>
<dbReference type="CDD" id="cd13399">
    <property type="entry name" value="Slt35-like"/>
    <property type="match status" value="1"/>
</dbReference>
<reference evidence="9" key="1">
    <citation type="journal article" date="2022" name="Environ. Microbiol.">
        <title>Functional analysis, diversity, and distribution of carbendazim hydrolases MheI and CbmA, responsible for the initial step in carbendazim degradation.</title>
        <authorList>
            <person name="Zhang M."/>
            <person name="Bai X."/>
            <person name="Li Q."/>
            <person name="Zhang L."/>
            <person name="Zhu Q."/>
            <person name="Gao S."/>
            <person name="Ke Z."/>
            <person name="Jiang M."/>
            <person name="Hu J."/>
            <person name="Qiu J."/>
            <person name="Hong Q."/>
        </authorList>
    </citation>
    <scope>NUCLEOTIDE SEQUENCE [LARGE SCALE GENOMIC DNA]</scope>
    <source>
        <strain evidence="9">djl-6</strain>
    </source>
</reference>
<dbReference type="GO" id="GO:0008234">
    <property type="term" value="F:cysteine-type peptidase activity"/>
    <property type="evidence" value="ECO:0007669"/>
    <property type="project" value="UniProtKB-KW"/>
</dbReference>
<dbReference type="InterPro" id="IPR038765">
    <property type="entry name" value="Papain-like_cys_pep_sf"/>
</dbReference>
<dbReference type="EMBL" id="CP096566">
    <property type="protein sequence ID" value="UPU46426.1"/>
    <property type="molecule type" value="Genomic_DNA"/>
</dbReference>